<evidence type="ECO:0000313" key="8">
    <source>
        <dbReference type="EMBL" id="KAG0298079.1"/>
    </source>
</evidence>
<dbReference type="CDD" id="cd01285">
    <property type="entry name" value="nucleoside_deaminase"/>
    <property type="match status" value="1"/>
</dbReference>
<dbReference type="Pfam" id="PF00501">
    <property type="entry name" value="AMP-binding"/>
    <property type="match status" value="1"/>
</dbReference>
<dbReference type="Pfam" id="PF02543">
    <property type="entry name" value="Carbam_trans_N"/>
    <property type="match status" value="1"/>
</dbReference>
<dbReference type="PROSITE" id="PS51471">
    <property type="entry name" value="FE2OG_OXY"/>
    <property type="match status" value="1"/>
</dbReference>
<feature type="domain" description="Fe2OG dioxygenase" evidence="6">
    <location>
        <begin position="174"/>
        <end position="277"/>
    </location>
</feature>
<evidence type="ECO:0000313" key="9">
    <source>
        <dbReference type="Proteomes" id="UP001194696"/>
    </source>
</evidence>
<dbReference type="Gene3D" id="3.30.559.10">
    <property type="entry name" value="Chloramphenicol acetyltransferase-like domain"/>
    <property type="match status" value="1"/>
</dbReference>
<comment type="caution">
    <text evidence="8">The sequence shown here is derived from an EMBL/GenBank/DDBJ whole genome shotgun (WGS) entry which is preliminary data.</text>
</comment>
<dbReference type="Pfam" id="PF14226">
    <property type="entry name" value="DIOX_N"/>
    <property type="match status" value="1"/>
</dbReference>
<dbReference type="InterPro" id="IPR026992">
    <property type="entry name" value="DIOX_N"/>
</dbReference>
<dbReference type="SMART" id="SM00729">
    <property type="entry name" value="Elp3"/>
    <property type="match status" value="1"/>
</dbReference>
<sequence>MNSTEVSGAIRTIDFAALRDGNHRSREALGREIVTAFEEIGGIYAINHGVDPALAEDVFTASRWFFAQPLSWRQALGTNQWQRGFLALQTNRKPGFPPDLREAFDIGIDIPADDPRVRDNKPFHGPNHWPDAPSFRATVEGYFQALRDFGFALQEVLALGLGLPKEWFQEYYGSALSTMRLLHYPNAEQTLESDGFPMAPHIDFGAFSFISQDSTGGLEYQDSTDLWRPLQPTQGALVVFLGGLMNYWSNGRFKALRHRVVSVPGRQRFSIAAPSESPLSPDRAMSLFDPTLAPEQRHLERLTPLLSPALEALRIELQAEPQKIQADDAFVRYACILALTAVAEGNHGVGAVIVHNGRVIAEGRNRAFWPQVRSDLHAEMDALNALERDHPDLPPAECSLYSSLECCPMCTIRLINVGIGRILYVADDDECGMVRRFDDLPPGYRELAESRSQYFGPASCSANLMDYARDIFHFNLEALKNFVQCHKEMALDAFLSDMYRRFGPPKPMNDIVEDREWPHFFLHRNFLGEQDLAILFNTKRCRYQCKFCALPYKASKEWIGRDLVVQQFKNVIQEVRHAIGAFERLTIANEGSVFDDTTFPRDALEEIVRSTRSLPNIRKLVIESRLEFVQAGVLKQFKAESGKSIDILTGFETLNETIRDKVLDKREPLSAFLSGLDEIATAGDIELTAYVLFKPSPTMSDAEARDEAEASIDYLTKHCAQRSIPLIVRLNPMYVSRGTPWAHKAMAQPGGYQPPRLSDVLALAQAKQKEGVRIYYGLTSEGLSGNEDTYRGPMKAGHDGNFALLEDHALRWQIEAEKDSFPRYETITADLLVRAGKYLEGIPDVIAVSGWVKGWHSVEPPVNGGYFGWEDNCGRLSSMRFMGRDVKLFTSTHERSHIFCSYGLSPFPQGEPCYALVWEGNLGCFYEIGADLSVTRLGWPLVDPGNKYAQLFGIADPTFPSLKGHFRFSNAGKLMALAAFSKRTPLDEDGRRLLDALIQADGLVKNIAKDEFSWSRYYNIGVTNPDFMELAGHFSDMIYNRFYEFARKHLTKGLPLLISGGCGLNCEWNSRWLDSGLFSDVFVPPCTNDTGAALGTAIEAQALLTGNAKIEHWSVYAGENFVEDIPCPNQTFTAEPLDVKVVADFIATGGIIAWVQGQYEMGPRALGNRSILAAPFSTETRDRLNAIKKREGYRPVACICLEEEATRHFDGASPSPYMLHFHHVRDSQLGAVTHVDNTCRVQTVNASQNPPMYRLLNAFSERTGYGVLCNTSLNFNGRGFINRMSDLITYVENTGMDGFVVGNHFYHNRGSVKLSQLWQAATVLAGQLSRLPGFTREDRIGLLLPRDRSMPSAMLGCMLAGGAFLPLDPSWPTERLNLILEDAGCRALVTTSGMPDPAWSGPRIDIADKGQRPTAMVQPTPTDLAYVIYTSGSTGRPKGVLMEHGPLANLVTAVKSILYREANADYKEILSAPFVFDVVVQQVFSALTGACSLHIVPDELRQDPAALVSYIERHQISQINVVVSHLALLLENGLIRTAPWLRRIVTGGEALPLPLVRLLFTEPAFAHLELVNMYGPAENCVDSTCFVIKADMIATLERIPLGRALPGTEVLILGEKEEILPAGATGEIYLAGIALARGYLNRPETTARTFVHNHHTGSGVMYRTGDLGCFSANGMLEFRGRRDNQVKIAGQRVELEEIEERLKSINGLYQFAVLYQQREHGGRLIAFVAADAPPDFTRLRTLAIQLLPSYMVPGTFVHLGPALPLTHNGKVDREMLVSLLTDHGQEVVQQGASDTVAHLWQEVLGGVKTDPHVGFLALGGDSIAAIRLVAAIRSRFQSEVSLEAVLSNITLAELEQQLMEQRTISAELACAPPGDDYIASSAQRRLWYLTQFGDNSHLYNVPVYRETGVLDPTRVHATMRQLMVRHPALRTSLVLRDNELRQVIHDDIDFPFAVDDLSAATNAEAQARLIAAEEARRPFELAHAPLFRLRLLRLAQDRWHFLLVLHHCQADGWAISVLLEEFNQLYHNPNAKLAAVRPYVDFAHWEQTRDGSGDMRFWQDVLTPPPPPIVLPSSGISNDSSSGGQVQLTVKPKLKQLIDSIARRHAVTPAVIVLSHYLILLNRLTLQHDLCVGMGIANRPHGAFDRCIGCFVNVVPIRLKLAEDAALTRIYEQVGRQMRETLRHQSLPLDTMAAQLVPGGGPPFNILFAWQSYEKVANGQQSPLPVAIGDQLKRFDFSFGQAKFDLSLNVYPNGEALELMLEYSTATVDPAQAQRWLHAFLDLMDRLATHDHQEKTHETV</sequence>
<dbReference type="InterPro" id="IPR016193">
    <property type="entry name" value="Cytidine_deaminase-like"/>
</dbReference>
<dbReference type="SUPFAM" id="SSF51197">
    <property type="entry name" value="Clavaminate synthase-like"/>
    <property type="match status" value="1"/>
</dbReference>
<dbReference type="SUPFAM" id="SSF53927">
    <property type="entry name" value="Cytidine deaminase-like"/>
    <property type="match status" value="1"/>
</dbReference>
<dbReference type="InterPro" id="IPR023213">
    <property type="entry name" value="CAT-like_dom_sf"/>
</dbReference>
<dbReference type="Gene3D" id="3.90.870.20">
    <property type="entry name" value="Carbamoyltransferase, C-terminal domain"/>
    <property type="match status" value="1"/>
</dbReference>
<dbReference type="InterPro" id="IPR005123">
    <property type="entry name" value="Oxoglu/Fe-dep_dioxygenase_dom"/>
</dbReference>
<dbReference type="Gene3D" id="3.40.140.10">
    <property type="entry name" value="Cytidine Deaminase, domain 2"/>
    <property type="match status" value="1"/>
</dbReference>
<dbReference type="InterPro" id="IPR002125">
    <property type="entry name" value="CMP_dCMP_dom"/>
</dbReference>
<dbReference type="InterPro" id="IPR045851">
    <property type="entry name" value="AMP-bd_C_sf"/>
</dbReference>
<organism evidence="8 9">
    <name type="scientific">Linnemannia gamsii</name>
    <dbReference type="NCBI Taxonomy" id="64522"/>
    <lineage>
        <taxon>Eukaryota</taxon>
        <taxon>Fungi</taxon>
        <taxon>Fungi incertae sedis</taxon>
        <taxon>Mucoromycota</taxon>
        <taxon>Mortierellomycotina</taxon>
        <taxon>Mortierellomycetes</taxon>
        <taxon>Mortierellales</taxon>
        <taxon>Mortierellaceae</taxon>
        <taxon>Linnemannia</taxon>
    </lineage>
</organism>
<dbReference type="Gene3D" id="3.30.300.30">
    <property type="match status" value="1"/>
</dbReference>
<dbReference type="InterPro" id="IPR027443">
    <property type="entry name" value="IPNS-like_sf"/>
</dbReference>
<dbReference type="Proteomes" id="UP001194696">
    <property type="component" value="Unassembled WGS sequence"/>
</dbReference>
<dbReference type="InterPro" id="IPR038152">
    <property type="entry name" value="Carbam_trans_C_sf"/>
</dbReference>
<name>A0ABQ7KGC2_9FUNG</name>
<feature type="domain" description="CMP/dCMP-type deaminase" evidence="7">
    <location>
        <begin position="325"/>
        <end position="447"/>
    </location>
</feature>
<dbReference type="InterPro" id="IPR010071">
    <property type="entry name" value="AA_adenyl_dom"/>
</dbReference>
<dbReference type="EMBL" id="JAAAIM010000016">
    <property type="protein sequence ID" value="KAG0298079.1"/>
    <property type="molecule type" value="Genomic_DNA"/>
</dbReference>
<dbReference type="PROSITE" id="PS00455">
    <property type="entry name" value="AMP_BINDING"/>
    <property type="match status" value="1"/>
</dbReference>
<dbReference type="SUPFAM" id="SSF102114">
    <property type="entry name" value="Radical SAM enzymes"/>
    <property type="match status" value="1"/>
</dbReference>
<dbReference type="InterPro" id="IPR044861">
    <property type="entry name" value="IPNS-like_FE2OG_OXY"/>
</dbReference>
<dbReference type="Gene3D" id="1.10.1200.10">
    <property type="entry name" value="ACP-like"/>
    <property type="match status" value="1"/>
</dbReference>
<dbReference type="NCBIfam" id="TIGR01733">
    <property type="entry name" value="AA-adenyl-dom"/>
    <property type="match status" value="1"/>
</dbReference>
<dbReference type="PANTHER" id="PTHR45527:SF1">
    <property type="entry name" value="FATTY ACID SYNTHASE"/>
    <property type="match status" value="1"/>
</dbReference>
<dbReference type="Pfam" id="PF00550">
    <property type="entry name" value="PP-binding"/>
    <property type="match status" value="1"/>
</dbReference>
<evidence type="ECO:0000256" key="4">
    <source>
        <dbReference type="ARBA" id="ARBA00022598"/>
    </source>
</evidence>
<dbReference type="PROSITE" id="PS50075">
    <property type="entry name" value="CARRIER"/>
    <property type="match status" value="1"/>
</dbReference>
<dbReference type="Gene3D" id="3.40.50.12780">
    <property type="entry name" value="N-terminal domain of ligase-like"/>
    <property type="match status" value="1"/>
</dbReference>
<dbReference type="SUPFAM" id="SSF52777">
    <property type="entry name" value="CoA-dependent acyltransferases"/>
    <property type="match status" value="2"/>
</dbReference>
<dbReference type="InterPro" id="IPR058240">
    <property type="entry name" value="rSAM_sf"/>
</dbReference>
<dbReference type="SUPFAM" id="SSF47336">
    <property type="entry name" value="ACP-like"/>
    <property type="match status" value="1"/>
</dbReference>
<dbReference type="InterPro" id="IPR003696">
    <property type="entry name" value="Carbtransf_dom"/>
</dbReference>
<proteinExistence type="inferred from homology"/>
<comment type="similarity">
    <text evidence="1">Belongs to the NodU/CmcH family.</text>
</comment>
<dbReference type="Pfam" id="PF00668">
    <property type="entry name" value="Condensation"/>
    <property type="match status" value="1"/>
</dbReference>
<accession>A0ABQ7KGC2</accession>
<feature type="domain" description="Carrier" evidence="5">
    <location>
        <begin position="1787"/>
        <end position="1862"/>
    </location>
</feature>
<dbReference type="Pfam" id="PF00383">
    <property type="entry name" value="dCMP_cyt_deam_1"/>
    <property type="match status" value="1"/>
</dbReference>
<evidence type="ECO:0000256" key="1">
    <source>
        <dbReference type="ARBA" id="ARBA00006129"/>
    </source>
</evidence>
<dbReference type="SUPFAM" id="SSF56801">
    <property type="entry name" value="Acetyl-CoA synthetase-like"/>
    <property type="match status" value="1"/>
</dbReference>
<keyword evidence="4" id="KW-0436">Ligase</keyword>
<evidence type="ECO:0000256" key="2">
    <source>
        <dbReference type="ARBA" id="ARBA00022450"/>
    </source>
</evidence>
<dbReference type="SMART" id="SM00823">
    <property type="entry name" value="PKS_PP"/>
    <property type="match status" value="1"/>
</dbReference>
<gene>
    <name evidence="8" type="ORF">BGZ96_002973</name>
</gene>
<dbReference type="PANTHER" id="PTHR45527">
    <property type="entry name" value="NONRIBOSOMAL PEPTIDE SYNTHETASE"/>
    <property type="match status" value="1"/>
</dbReference>
<dbReference type="PROSITE" id="PS51747">
    <property type="entry name" value="CYT_DCMP_DEAMINASES_2"/>
    <property type="match status" value="1"/>
</dbReference>
<evidence type="ECO:0000259" key="7">
    <source>
        <dbReference type="PROSITE" id="PS51747"/>
    </source>
</evidence>
<dbReference type="Gene3D" id="3.30.420.40">
    <property type="match status" value="1"/>
</dbReference>
<dbReference type="CDD" id="cd05930">
    <property type="entry name" value="A_NRPS"/>
    <property type="match status" value="1"/>
</dbReference>
<evidence type="ECO:0000256" key="3">
    <source>
        <dbReference type="ARBA" id="ARBA00022553"/>
    </source>
</evidence>
<dbReference type="InterPro" id="IPR031730">
    <property type="entry name" value="Carbam_trans_C"/>
</dbReference>
<dbReference type="InterPro" id="IPR042099">
    <property type="entry name" value="ANL_N_sf"/>
</dbReference>
<keyword evidence="9" id="KW-1185">Reference proteome</keyword>
<dbReference type="Gene3D" id="2.60.120.330">
    <property type="entry name" value="B-lactam Antibiotic, Isopenicillin N Synthase, Chain"/>
    <property type="match status" value="1"/>
</dbReference>
<dbReference type="InterPro" id="IPR001242">
    <property type="entry name" value="Condensation_dom"/>
</dbReference>
<dbReference type="InterPro" id="IPR000873">
    <property type="entry name" value="AMP-dep_synth/lig_dom"/>
</dbReference>
<dbReference type="InterPro" id="IPR009081">
    <property type="entry name" value="PP-bd_ACP"/>
</dbReference>
<dbReference type="InterPro" id="IPR006638">
    <property type="entry name" value="Elp3/MiaA/NifB-like_rSAM"/>
</dbReference>
<dbReference type="PROSITE" id="PS00012">
    <property type="entry name" value="PHOSPHOPANTETHEINE"/>
    <property type="match status" value="1"/>
</dbReference>
<dbReference type="InterPro" id="IPR006162">
    <property type="entry name" value="Ppantetheine_attach_site"/>
</dbReference>
<keyword evidence="2" id="KW-0596">Phosphopantetheine</keyword>
<dbReference type="InterPro" id="IPR020806">
    <property type="entry name" value="PKS_PP-bd"/>
</dbReference>
<evidence type="ECO:0000259" key="6">
    <source>
        <dbReference type="PROSITE" id="PS51471"/>
    </source>
</evidence>
<dbReference type="InterPro" id="IPR020845">
    <property type="entry name" value="AMP-binding_CS"/>
</dbReference>
<keyword evidence="3" id="KW-0597">Phosphoprotein</keyword>
<protein>
    <submittedName>
        <fullName evidence="8">Uncharacterized protein</fullName>
    </submittedName>
</protein>
<dbReference type="Gene3D" id="3.30.559.30">
    <property type="entry name" value="Nonribosomal peptide synthetase, condensation domain"/>
    <property type="match status" value="1"/>
</dbReference>
<dbReference type="InterPro" id="IPR036736">
    <property type="entry name" value="ACP-like_sf"/>
</dbReference>
<dbReference type="Pfam" id="PF03171">
    <property type="entry name" value="2OG-FeII_Oxy"/>
    <property type="match status" value="1"/>
</dbReference>
<evidence type="ECO:0000259" key="5">
    <source>
        <dbReference type="PROSITE" id="PS50075"/>
    </source>
</evidence>
<dbReference type="Pfam" id="PF16861">
    <property type="entry name" value="Carbam_trans_C"/>
    <property type="match status" value="1"/>
</dbReference>
<reference evidence="8 9" key="1">
    <citation type="journal article" date="2020" name="Fungal Divers.">
        <title>Resolving the Mortierellaceae phylogeny through synthesis of multi-gene phylogenetics and phylogenomics.</title>
        <authorList>
            <person name="Vandepol N."/>
            <person name="Liber J."/>
            <person name="Desiro A."/>
            <person name="Na H."/>
            <person name="Kennedy M."/>
            <person name="Barry K."/>
            <person name="Grigoriev I.V."/>
            <person name="Miller A.N."/>
            <person name="O'Donnell K."/>
            <person name="Stajich J.E."/>
            <person name="Bonito G."/>
        </authorList>
    </citation>
    <scope>NUCLEOTIDE SEQUENCE [LARGE SCALE GENOMIC DNA]</scope>
    <source>
        <strain evidence="8 9">AD045</strain>
    </source>
</reference>